<gene>
    <name evidence="10" type="ORF">C4K68_16250</name>
</gene>
<dbReference type="OrthoDB" id="9789675at2"/>
<evidence type="ECO:0000313" key="11">
    <source>
        <dbReference type="Proteomes" id="UP000238196"/>
    </source>
</evidence>
<reference evidence="10 11" key="1">
    <citation type="submission" date="2018-02" db="EMBL/GenBank/DDBJ databases">
        <title>novel marine gammaproteobacteria from coastal saline agro ecosystem.</title>
        <authorList>
            <person name="Krishnan R."/>
            <person name="Ramesh Kumar N."/>
        </authorList>
    </citation>
    <scope>NUCLEOTIDE SEQUENCE [LARGE SCALE GENOMIC DNA]</scope>
    <source>
        <strain evidence="10 11">228</strain>
    </source>
</reference>
<evidence type="ECO:0000256" key="3">
    <source>
        <dbReference type="ARBA" id="ARBA00022692"/>
    </source>
</evidence>
<evidence type="ECO:0000259" key="9">
    <source>
        <dbReference type="Pfam" id="PF09976"/>
    </source>
</evidence>
<evidence type="ECO:0000256" key="7">
    <source>
        <dbReference type="ARBA" id="ARBA00024197"/>
    </source>
</evidence>
<comment type="similarity">
    <text evidence="7">Belongs to the YfgM family.</text>
</comment>
<evidence type="ECO:0000256" key="1">
    <source>
        <dbReference type="ARBA" id="ARBA00004401"/>
    </source>
</evidence>
<dbReference type="PIRSF" id="PIRSF006170">
    <property type="entry name" value="YfgM"/>
    <property type="match status" value="1"/>
</dbReference>
<accession>A0A2S5KN17</accession>
<dbReference type="SUPFAM" id="SSF48452">
    <property type="entry name" value="TPR-like"/>
    <property type="match status" value="1"/>
</dbReference>
<evidence type="ECO:0000256" key="6">
    <source>
        <dbReference type="ARBA" id="ARBA00023186"/>
    </source>
</evidence>
<evidence type="ECO:0000256" key="4">
    <source>
        <dbReference type="ARBA" id="ARBA00022989"/>
    </source>
</evidence>
<dbReference type="GO" id="GO:0005886">
    <property type="term" value="C:plasma membrane"/>
    <property type="evidence" value="ECO:0007669"/>
    <property type="project" value="UniProtKB-SubCell"/>
</dbReference>
<sequence>MRNSPVSELRTEEEQLELIRNWWKENGKSLILGVAVAAAAVVGWKAWQHHQQTYYGNASALYQGLVQGVEAAQGGKASNEQLATYEHVSEQLKKDYADTSYSRFAALLLGKVYADAGQLDKAQSQLQWVHDQESTTDIGELAELRLARVLFADKKGAEALGMLQDHGGLYAPERAELRGDILSQQGKAAEARQAYQEAQALYQEAGRQSPVLAMKLDDLAVAKGA</sequence>
<dbReference type="EMBL" id="PRLP01000055">
    <property type="protein sequence ID" value="PPC76188.1"/>
    <property type="molecule type" value="Genomic_DNA"/>
</dbReference>
<dbReference type="InterPro" id="IPR018704">
    <property type="entry name" value="SecYEG/CpoB_TPR"/>
</dbReference>
<keyword evidence="2" id="KW-1003">Cell membrane</keyword>
<dbReference type="PANTHER" id="PTHR38035">
    <property type="entry name" value="UPF0070 PROTEIN YFGM"/>
    <property type="match status" value="1"/>
</dbReference>
<dbReference type="GO" id="GO:0044877">
    <property type="term" value="F:protein-containing complex binding"/>
    <property type="evidence" value="ECO:0007669"/>
    <property type="project" value="InterPro"/>
</dbReference>
<proteinExistence type="inferred from homology"/>
<keyword evidence="3" id="KW-0812">Transmembrane</keyword>
<organism evidence="10 11">
    <name type="scientific">Proteobacteria bacterium 228</name>
    <dbReference type="NCBI Taxonomy" id="2083153"/>
    <lineage>
        <taxon>Bacteria</taxon>
        <taxon>Pseudomonadati</taxon>
        <taxon>Pseudomonadota</taxon>
    </lineage>
</organism>
<comment type="caution">
    <text evidence="10">The sequence shown here is derived from an EMBL/GenBank/DDBJ whole genome shotgun (WGS) entry which is preliminary data.</text>
</comment>
<dbReference type="PANTHER" id="PTHR38035:SF1">
    <property type="entry name" value="ANCILLARY SECYEG TRANSLOCON SUBUNIT"/>
    <property type="match status" value="1"/>
</dbReference>
<evidence type="ECO:0000256" key="5">
    <source>
        <dbReference type="ARBA" id="ARBA00023136"/>
    </source>
</evidence>
<dbReference type="Gene3D" id="1.25.40.10">
    <property type="entry name" value="Tetratricopeptide repeat domain"/>
    <property type="match status" value="1"/>
</dbReference>
<evidence type="ECO:0000256" key="8">
    <source>
        <dbReference type="ARBA" id="ARBA00024235"/>
    </source>
</evidence>
<keyword evidence="6" id="KW-0143">Chaperone</keyword>
<evidence type="ECO:0000256" key="2">
    <source>
        <dbReference type="ARBA" id="ARBA00022475"/>
    </source>
</evidence>
<dbReference type="InterPro" id="IPR011990">
    <property type="entry name" value="TPR-like_helical_dom_sf"/>
</dbReference>
<dbReference type="InterPro" id="IPR026039">
    <property type="entry name" value="YfgM"/>
</dbReference>
<feature type="domain" description="Ancillary SecYEG translocon subunit/Cell division coordinator CpoB TPR" evidence="9">
    <location>
        <begin position="20"/>
        <end position="220"/>
    </location>
</feature>
<dbReference type="AlphaFoldDB" id="A0A2S5KN17"/>
<keyword evidence="4" id="KW-1133">Transmembrane helix</keyword>
<name>A0A2S5KN17_9PROT</name>
<dbReference type="Proteomes" id="UP000238196">
    <property type="component" value="Unassembled WGS sequence"/>
</dbReference>
<evidence type="ECO:0000313" key="10">
    <source>
        <dbReference type="EMBL" id="PPC76188.1"/>
    </source>
</evidence>
<protein>
    <recommendedName>
        <fullName evidence="8">Ancillary SecYEG translocon subunit</fullName>
    </recommendedName>
</protein>
<dbReference type="Pfam" id="PF09976">
    <property type="entry name" value="TPR_21"/>
    <property type="match status" value="1"/>
</dbReference>
<comment type="subcellular location">
    <subcellularLocation>
        <location evidence="1">Cell membrane</location>
        <topology evidence="1">Single-pass type II membrane protein</topology>
    </subcellularLocation>
</comment>
<keyword evidence="5" id="KW-0472">Membrane</keyword>